<dbReference type="GO" id="GO:0034040">
    <property type="term" value="F:ATPase-coupled lipid transmembrane transporter activity"/>
    <property type="evidence" value="ECO:0007669"/>
    <property type="project" value="TreeGrafter"/>
</dbReference>
<keyword evidence="3" id="KW-0547">Nucleotide-binding</keyword>
<dbReference type="InterPro" id="IPR036640">
    <property type="entry name" value="ABC1_TM_sf"/>
</dbReference>
<name>A0A212U4Y5_9MICO</name>
<dbReference type="EMBL" id="FYEZ01000003">
    <property type="protein sequence ID" value="SNC73318.1"/>
    <property type="molecule type" value="Genomic_DNA"/>
</dbReference>
<dbReference type="FunFam" id="3.40.50.300:FF:000218">
    <property type="entry name" value="Multidrug ABC transporter ATP-binding protein"/>
    <property type="match status" value="1"/>
</dbReference>
<dbReference type="InterPro" id="IPR003439">
    <property type="entry name" value="ABC_transporter-like_ATP-bd"/>
</dbReference>
<keyword evidence="6 8" id="KW-0472">Membrane</keyword>
<organism evidence="11 12">
    <name type="scientific">Kytococcus aerolatus</name>
    <dbReference type="NCBI Taxonomy" id="592308"/>
    <lineage>
        <taxon>Bacteria</taxon>
        <taxon>Bacillati</taxon>
        <taxon>Actinomycetota</taxon>
        <taxon>Actinomycetes</taxon>
        <taxon>Micrococcales</taxon>
        <taxon>Kytococcaceae</taxon>
        <taxon>Kytococcus</taxon>
    </lineage>
</organism>
<dbReference type="SUPFAM" id="SSF90123">
    <property type="entry name" value="ABC transporter transmembrane region"/>
    <property type="match status" value="1"/>
</dbReference>
<dbReference type="PANTHER" id="PTHR24221:SF646">
    <property type="entry name" value="HAEMOLYSIN SECRETION ATP-BINDING PROTEIN"/>
    <property type="match status" value="1"/>
</dbReference>
<evidence type="ECO:0000256" key="1">
    <source>
        <dbReference type="ARBA" id="ARBA00004651"/>
    </source>
</evidence>
<proteinExistence type="predicted"/>
<dbReference type="PANTHER" id="PTHR24221">
    <property type="entry name" value="ATP-BINDING CASSETTE SUB-FAMILY B"/>
    <property type="match status" value="1"/>
</dbReference>
<dbReference type="Gene3D" id="1.20.1560.10">
    <property type="entry name" value="ABC transporter type 1, transmembrane domain"/>
    <property type="match status" value="1"/>
</dbReference>
<dbReference type="SMART" id="SM00382">
    <property type="entry name" value="AAA"/>
    <property type="match status" value="1"/>
</dbReference>
<dbReference type="GO" id="GO:0005524">
    <property type="term" value="F:ATP binding"/>
    <property type="evidence" value="ECO:0007669"/>
    <property type="project" value="UniProtKB-KW"/>
</dbReference>
<protein>
    <submittedName>
        <fullName evidence="11">ATP-binding cassette, subfamily B</fullName>
    </submittedName>
</protein>
<keyword evidence="12" id="KW-1185">Reference proteome</keyword>
<dbReference type="RefSeq" id="WP_088818896.1">
    <property type="nucleotide sequence ID" value="NZ_FYEZ01000003.1"/>
</dbReference>
<evidence type="ECO:0000313" key="12">
    <source>
        <dbReference type="Proteomes" id="UP000198122"/>
    </source>
</evidence>
<dbReference type="InterPro" id="IPR027417">
    <property type="entry name" value="P-loop_NTPase"/>
</dbReference>
<evidence type="ECO:0000256" key="2">
    <source>
        <dbReference type="ARBA" id="ARBA00022692"/>
    </source>
</evidence>
<dbReference type="GO" id="GO:0005886">
    <property type="term" value="C:plasma membrane"/>
    <property type="evidence" value="ECO:0007669"/>
    <property type="project" value="UniProtKB-SubCell"/>
</dbReference>
<comment type="subcellular location">
    <subcellularLocation>
        <location evidence="1">Cell membrane</location>
        <topology evidence="1">Multi-pass membrane protein</topology>
    </subcellularLocation>
</comment>
<dbReference type="InterPro" id="IPR003593">
    <property type="entry name" value="AAA+_ATPase"/>
</dbReference>
<dbReference type="GO" id="GO:0016887">
    <property type="term" value="F:ATP hydrolysis activity"/>
    <property type="evidence" value="ECO:0007669"/>
    <property type="project" value="InterPro"/>
</dbReference>
<dbReference type="AlphaFoldDB" id="A0A212U4Y5"/>
<evidence type="ECO:0000259" key="9">
    <source>
        <dbReference type="PROSITE" id="PS50893"/>
    </source>
</evidence>
<dbReference type="GO" id="GO:0140359">
    <property type="term" value="F:ABC-type transporter activity"/>
    <property type="evidence" value="ECO:0007669"/>
    <property type="project" value="InterPro"/>
</dbReference>
<dbReference type="CDD" id="cd07346">
    <property type="entry name" value="ABC_6TM_exporters"/>
    <property type="match status" value="1"/>
</dbReference>
<dbReference type="InterPro" id="IPR039421">
    <property type="entry name" value="Type_1_exporter"/>
</dbReference>
<gene>
    <name evidence="11" type="ORF">SAMN05445756_1904</name>
</gene>
<dbReference type="Pfam" id="PF00664">
    <property type="entry name" value="ABC_membrane"/>
    <property type="match status" value="1"/>
</dbReference>
<feature type="region of interest" description="Disordered" evidence="7">
    <location>
        <begin position="332"/>
        <end position="353"/>
    </location>
</feature>
<dbReference type="InterPro" id="IPR017871">
    <property type="entry name" value="ABC_transporter-like_CS"/>
</dbReference>
<dbReference type="PROSITE" id="PS50893">
    <property type="entry name" value="ABC_TRANSPORTER_2"/>
    <property type="match status" value="1"/>
</dbReference>
<dbReference type="InterPro" id="IPR011527">
    <property type="entry name" value="ABC1_TM_dom"/>
</dbReference>
<feature type="transmembrane region" description="Helical" evidence="8">
    <location>
        <begin position="62"/>
        <end position="87"/>
    </location>
</feature>
<evidence type="ECO:0000256" key="7">
    <source>
        <dbReference type="SAM" id="MobiDB-lite"/>
    </source>
</evidence>
<dbReference type="OrthoDB" id="9806127at2"/>
<dbReference type="Pfam" id="PF00005">
    <property type="entry name" value="ABC_tran"/>
    <property type="match status" value="1"/>
</dbReference>
<feature type="transmembrane region" description="Helical" evidence="8">
    <location>
        <begin position="21"/>
        <end position="42"/>
    </location>
</feature>
<keyword evidence="5 8" id="KW-1133">Transmembrane helix</keyword>
<accession>A0A212U4Y5</accession>
<evidence type="ECO:0000256" key="8">
    <source>
        <dbReference type="SAM" id="Phobius"/>
    </source>
</evidence>
<dbReference type="Proteomes" id="UP000198122">
    <property type="component" value="Unassembled WGS sequence"/>
</dbReference>
<sequence length="613" mass="67480">MRSLLRLLGSTRQLTPYYVGILLSSVLITATALSVPFIIKAATDRIVEVVGSGGHTGADVRAILWLAVALLAVDLTNTLVSNVGGYWGDLAAARMRRILSSRYYEKLLALPQRYFDTELTGTIINRLSRNIAETTQFLNAFANNFLPTLMTTLAVLVISAWYSWPLALLLITIFPLYLWLTALTSTRWQKLEGEKNTQYDIAGGRFAEVIGQIKVVKSFGREESELRAFDERYARTIRTTHHQSRYWHGMDALRRGALNVVFFGVYAIIFVQTVRHVFSVGEMVLLIQLVNLARQPVTMMSYLIDSAQRAIAGSKDYWTVMEEVPEQVALEAPRSGGAADGSPMAAPSGSAPVPPDVPAVEFVDARFGYVEDPDVLQDVDLTIRQGERVALVGESGGGKTTLISLLLGLYRLREGELRVLGQDTQRMSLAELRSRFGVVFQDASLFSGTVRENIAYGHPEATDAEVEAVARRANAHAFIQRFEDGYETVVGERGLKLSGGQKQRIAIARALLKDAPILVLDEATSALDTRSERAVQAGLAELMEGRTSIIIAHRLSTISTVDRIITLKDGRIDEVGTPAELSRTGGLYAQLLELQESGEAAHRKRLRELDISG</sequence>
<feature type="transmembrane region" description="Helical" evidence="8">
    <location>
        <begin position="252"/>
        <end position="271"/>
    </location>
</feature>
<evidence type="ECO:0000259" key="10">
    <source>
        <dbReference type="PROSITE" id="PS50929"/>
    </source>
</evidence>
<evidence type="ECO:0000256" key="5">
    <source>
        <dbReference type="ARBA" id="ARBA00022989"/>
    </source>
</evidence>
<feature type="transmembrane region" description="Helical" evidence="8">
    <location>
        <begin position="164"/>
        <end position="183"/>
    </location>
</feature>
<feature type="transmembrane region" description="Helical" evidence="8">
    <location>
        <begin position="137"/>
        <end position="158"/>
    </location>
</feature>
<evidence type="ECO:0000313" key="11">
    <source>
        <dbReference type="EMBL" id="SNC73318.1"/>
    </source>
</evidence>
<feature type="domain" description="ABC transmembrane type-1" evidence="10">
    <location>
        <begin position="19"/>
        <end position="309"/>
    </location>
</feature>
<dbReference type="PROSITE" id="PS00211">
    <property type="entry name" value="ABC_TRANSPORTER_1"/>
    <property type="match status" value="1"/>
</dbReference>
<dbReference type="PROSITE" id="PS50929">
    <property type="entry name" value="ABC_TM1F"/>
    <property type="match status" value="1"/>
</dbReference>
<keyword evidence="2 8" id="KW-0812">Transmembrane</keyword>
<reference evidence="11 12" key="1">
    <citation type="submission" date="2017-06" db="EMBL/GenBank/DDBJ databases">
        <authorList>
            <person name="Kim H.J."/>
            <person name="Triplett B.A."/>
        </authorList>
    </citation>
    <scope>NUCLEOTIDE SEQUENCE [LARGE SCALE GENOMIC DNA]</scope>
    <source>
        <strain evidence="11 12">DSM 22179</strain>
    </source>
</reference>
<dbReference type="SUPFAM" id="SSF52540">
    <property type="entry name" value="P-loop containing nucleoside triphosphate hydrolases"/>
    <property type="match status" value="1"/>
</dbReference>
<evidence type="ECO:0000256" key="4">
    <source>
        <dbReference type="ARBA" id="ARBA00022840"/>
    </source>
</evidence>
<keyword evidence="4 11" id="KW-0067">ATP-binding</keyword>
<evidence type="ECO:0000256" key="6">
    <source>
        <dbReference type="ARBA" id="ARBA00023136"/>
    </source>
</evidence>
<feature type="domain" description="ABC transporter" evidence="9">
    <location>
        <begin position="360"/>
        <end position="594"/>
    </location>
</feature>
<dbReference type="Gene3D" id="3.40.50.300">
    <property type="entry name" value="P-loop containing nucleotide triphosphate hydrolases"/>
    <property type="match status" value="1"/>
</dbReference>
<evidence type="ECO:0000256" key="3">
    <source>
        <dbReference type="ARBA" id="ARBA00022741"/>
    </source>
</evidence>